<gene>
    <name evidence="3" type="ORF">SacxiDRAFT_1047</name>
</gene>
<dbReference type="InterPro" id="IPR005693">
    <property type="entry name" value="Mce"/>
</dbReference>
<evidence type="ECO:0000259" key="2">
    <source>
        <dbReference type="Pfam" id="PF11887"/>
    </source>
</evidence>
<name>I0UZK5_9PSEU</name>
<organism evidence="3 4">
    <name type="scientific">Saccharomonospora xinjiangensis XJ-54</name>
    <dbReference type="NCBI Taxonomy" id="882086"/>
    <lineage>
        <taxon>Bacteria</taxon>
        <taxon>Bacillati</taxon>
        <taxon>Actinomycetota</taxon>
        <taxon>Actinomycetes</taxon>
        <taxon>Pseudonocardiales</taxon>
        <taxon>Pseudonocardiaceae</taxon>
        <taxon>Saccharomonospora</taxon>
    </lineage>
</organism>
<feature type="domain" description="Mce/MlaD" evidence="1">
    <location>
        <begin position="41"/>
        <end position="114"/>
    </location>
</feature>
<dbReference type="InterPro" id="IPR003399">
    <property type="entry name" value="Mce/MlaD"/>
</dbReference>
<dbReference type="GO" id="GO:0005576">
    <property type="term" value="C:extracellular region"/>
    <property type="evidence" value="ECO:0007669"/>
    <property type="project" value="TreeGrafter"/>
</dbReference>
<dbReference type="PANTHER" id="PTHR33371:SF16">
    <property type="entry name" value="MCE-FAMILY PROTEIN MCE3F"/>
    <property type="match status" value="1"/>
</dbReference>
<dbReference type="PANTHER" id="PTHR33371">
    <property type="entry name" value="INTERMEMBRANE PHOSPHOLIPID TRANSPORT SYSTEM BINDING PROTEIN MLAD-RELATED"/>
    <property type="match status" value="1"/>
</dbReference>
<dbReference type="NCBIfam" id="TIGR00996">
    <property type="entry name" value="Mtu_fam_mce"/>
    <property type="match status" value="1"/>
</dbReference>
<proteinExistence type="predicted"/>
<accession>I0UZK5</accession>
<sequence>MLTRRVRVQLLAFVVVALTATTFVGANHAGLGRLLGTGGAVVRLQLADGGGLFSGSEVTYRGVAVGEVRTLRLTEDGMEAELVLDDDAPAIPANTRAVVANRSAVGEQYVDLQPRTGRGPYLADGSVIPRAATSLPPRVHTLLADLTAFTESVPTESLHTVVDELYTAFHGTGDDLQVLLDSSREFTHTATEYLPQTSSLIDDGATVLRTQAESAAAWRSFAGDAARFAAELAEADGDLRELIARTPGAATELSTLLHDTDPGLPVLLANLLTTSRLFSARVDGLEHLFVMLPKATAATSAALDGDEFSVALTFFDPLPCLAGYGDTEYRSGEDTGDTPFNTAAACSLPSGTVPARTSQHVPEAGLPLVALPGVLSGDDNTRESLKDLLWLDEE</sequence>
<dbReference type="RefSeq" id="WP_006237427.1">
    <property type="nucleotide sequence ID" value="NZ_JH636049.1"/>
</dbReference>
<evidence type="ECO:0000313" key="4">
    <source>
        <dbReference type="Proteomes" id="UP000004691"/>
    </source>
</evidence>
<evidence type="ECO:0000313" key="3">
    <source>
        <dbReference type="EMBL" id="EID53308.1"/>
    </source>
</evidence>
<feature type="domain" description="Mammalian cell entry C-terminal" evidence="2">
    <location>
        <begin position="122"/>
        <end position="303"/>
    </location>
</feature>
<protein>
    <submittedName>
        <fullName evidence="3">Virulence factor Mce family protein</fullName>
    </submittedName>
</protein>
<evidence type="ECO:0000259" key="1">
    <source>
        <dbReference type="Pfam" id="PF02470"/>
    </source>
</evidence>
<dbReference type="eggNOG" id="COG1463">
    <property type="taxonomic scope" value="Bacteria"/>
</dbReference>
<dbReference type="InterPro" id="IPR052336">
    <property type="entry name" value="MlaD_Phospholipid_Transporter"/>
</dbReference>
<dbReference type="Pfam" id="PF11887">
    <property type="entry name" value="Mce4_CUP1"/>
    <property type="match status" value="1"/>
</dbReference>
<keyword evidence="4" id="KW-1185">Reference proteome</keyword>
<dbReference type="STRING" id="882086.SacxiDRAFT_1047"/>
<reference evidence="3 4" key="1">
    <citation type="submission" date="2012-01" db="EMBL/GenBank/DDBJ databases">
        <title>Improved High-Quality Draft sequence of Saccharomonospora xinjiangensis XJ-54.</title>
        <authorList>
            <consortium name="US DOE Joint Genome Institute"/>
            <person name="Lucas S."/>
            <person name="Han J."/>
            <person name="Lapidus A."/>
            <person name="Cheng J.-F."/>
            <person name="Goodwin L."/>
            <person name="Pitluck S."/>
            <person name="Peters L."/>
            <person name="Mikhailova N."/>
            <person name="Teshima H."/>
            <person name="Detter J.C."/>
            <person name="Han C."/>
            <person name="Tapia R."/>
            <person name="Land M."/>
            <person name="Hauser L."/>
            <person name="Kyrpides N."/>
            <person name="Ivanova N."/>
            <person name="Pagani I."/>
            <person name="Brambilla E.-M."/>
            <person name="Klenk H.-P."/>
            <person name="Woyke T."/>
        </authorList>
    </citation>
    <scope>NUCLEOTIDE SEQUENCE [LARGE SCALE GENOMIC DNA]</scope>
    <source>
        <strain evidence="3 4">XJ-54</strain>
    </source>
</reference>
<dbReference type="Pfam" id="PF02470">
    <property type="entry name" value="MlaD"/>
    <property type="match status" value="1"/>
</dbReference>
<dbReference type="EMBL" id="JH636049">
    <property type="protein sequence ID" value="EID53308.1"/>
    <property type="molecule type" value="Genomic_DNA"/>
</dbReference>
<dbReference type="OrthoDB" id="4741753at2"/>
<dbReference type="AlphaFoldDB" id="I0UZK5"/>
<dbReference type="InterPro" id="IPR024516">
    <property type="entry name" value="Mce_C"/>
</dbReference>
<dbReference type="HOGENOM" id="CLU_032980_1_0_11"/>
<dbReference type="Proteomes" id="UP000004691">
    <property type="component" value="Unassembled WGS sequence"/>
</dbReference>